<evidence type="ECO:0000256" key="5">
    <source>
        <dbReference type="ARBA" id="ARBA00022833"/>
    </source>
</evidence>
<accession>A0AAV2SPJ0</accession>
<dbReference type="GO" id="GO:0031499">
    <property type="term" value="C:TRAMP complex"/>
    <property type="evidence" value="ECO:0007669"/>
    <property type="project" value="TreeGrafter"/>
</dbReference>
<dbReference type="GO" id="GO:0071031">
    <property type="term" value="P:nuclear mRNA surveillance of mRNA 3'-end processing"/>
    <property type="evidence" value="ECO:0007669"/>
    <property type="project" value="TreeGrafter"/>
</dbReference>
<protein>
    <recommendedName>
        <fullName evidence="7">Zinc finger CCHC domain-containing protein 7</fullName>
    </recommendedName>
    <alternativeName>
        <fullName evidence="8">TRAMP-like complex RNA-binding factor ZCCHC7</fullName>
    </alternativeName>
</protein>
<comment type="caution">
    <text evidence="12">The sequence shown here is derived from an EMBL/GenBank/DDBJ whole genome shotgun (WGS) entry which is preliminary data.</text>
</comment>
<evidence type="ECO:0000313" key="13">
    <source>
        <dbReference type="Proteomes" id="UP001497623"/>
    </source>
</evidence>
<dbReference type="GO" id="GO:0008270">
    <property type="term" value="F:zinc ion binding"/>
    <property type="evidence" value="ECO:0007669"/>
    <property type="project" value="UniProtKB-KW"/>
</dbReference>
<dbReference type="Pfam" id="PF00098">
    <property type="entry name" value="zf-CCHC"/>
    <property type="match status" value="1"/>
</dbReference>
<feature type="compositionally biased region" description="Basic and acidic residues" evidence="10">
    <location>
        <begin position="99"/>
        <end position="112"/>
    </location>
</feature>
<name>A0AAV2SPJ0_MEGNR</name>
<feature type="compositionally biased region" description="Basic and acidic residues" evidence="10">
    <location>
        <begin position="29"/>
        <end position="38"/>
    </location>
</feature>
<keyword evidence="4 9" id="KW-0863">Zinc-finger</keyword>
<evidence type="ECO:0000256" key="2">
    <source>
        <dbReference type="ARBA" id="ARBA00022723"/>
    </source>
</evidence>
<evidence type="ECO:0000256" key="7">
    <source>
        <dbReference type="ARBA" id="ARBA00041190"/>
    </source>
</evidence>
<keyword evidence="5" id="KW-0862">Zinc</keyword>
<proteinExistence type="predicted"/>
<dbReference type="GO" id="GO:0003723">
    <property type="term" value="F:RNA binding"/>
    <property type="evidence" value="ECO:0007669"/>
    <property type="project" value="TreeGrafter"/>
</dbReference>
<sequence length="846" mass="95573">MNQMWENPTEKEETDTNVIRNSSSSQEKCSQEQDRPADSTKTVSANGVSEKSTKQVSDINGGNKYLTSETGANIKKTQCTENTNDKTQTNSDRSAVIKQKSDKTKDTGKADGTKLTQASSTAANSDILINKSMSNTEMSSILNKQIEKIENADEKQKVREGVVLFDKEKGVNSGDSVSPEGEAVNEDTDTVTQDKEPESGSEVLVNQGEEIATDTEERKGINDDRVSSEEKDPFEIIRDATDGEEENLRNLRNIIEEENEMMENIKKIRNQMKSQNSEDHALKNQNESNQKEMESDREETDQSRETNKDGSQEQPPQHPPIQMENEPTSIDGERDIDAAENQNMEPIANDQEIEEPGNEQNMEDIEDEDTTDEDSSDEDSDEEVRKTYVVLMELNEEDRHIIRCPIELNEFTCDNFFKNISITDVRTNYYRGVIAIEVDNENDAHKILELTTLKNIPVNCKWPQGNTQNIGVIGPIPCPTYRADMERKIAKYTEWIERDGISIKYLGWIKKKVWKRGVRGHTEETSQFIKIEFNQEIPDYIFLGSQRYEVEPYVEDVIQCYNCQKTGHIAKKCKSISVCSFCSKKGHRKSDRVCRTRRPCCANCEGPHPATYRGCITFKREKLAKTLKAKTNTTIFEARRIASRRHFPTLQRSSEQQQEQETDHPPRIQQNSYARAVSPNNTPQSESGNPETDSIPAASSGATVPDPSVTRKTGPEIMATSTSATGLTTTAHSEELINNIVSKVIKETLTKLFSKLGMLMLKLVQATSIDSKGKMDIMKTGMESIISQILPESSEIEGAAREDMSFIDGWITENDPDEEDSPQDKEKKLSTKWVKNKSKGNKRRRR</sequence>
<evidence type="ECO:0000256" key="10">
    <source>
        <dbReference type="SAM" id="MobiDB-lite"/>
    </source>
</evidence>
<feature type="compositionally biased region" description="Polar residues" evidence="10">
    <location>
        <begin position="39"/>
        <end position="93"/>
    </location>
</feature>
<feature type="region of interest" description="Disordered" evidence="10">
    <location>
        <begin position="639"/>
        <end position="726"/>
    </location>
</feature>
<evidence type="ECO:0000256" key="4">
    <source>
        <dbReference type="ARBA" id="ARBA00022771"/>
    </source>
</evidence>
<organism evidence="12 13">
    <name type="scientific">Meganyctiphanes norvegica</name>
    <name type="common">Northern krill</name>
    <name type="synonym">Thysanopoda norvegica</name>
    <dbReference type="NCBI Taxonomy" id="48144"/>
    <lineage>
        <taxon>Eukaryota</taxon>
        <taxon>Metazoa</taxon>
        <taxon>Ecdysozoa</taxon>
        <taxon>Arthropoda</taxon>
        <taxon>Crustacea</taxon>
        <taxon>Multicrustacea</taxon>
        <taxon>Malacostraca</taxon>
        <taxon>Eumalacostraca</taxon>
        <taxon>Eucarida</taxon>
        <taxon>Euphausiacea</taxon>
        <taxon>Euphausiidae</taxon>
        <taxon>Meganyctiphanes</taxon>
    </lineage>
</organism>
<evidence type="ECO:0000313" key="12">
    <source>
        <dbReference type="EMBL" id="CAL4219673.1"/>
    </source>
</evidence>
<dbReference type="AlphaFoldDB" id="A0AAV2SPJ0"/>
<dbReference type="GO" id="GO:0071037">
    <property type="term" value="P:nuclear polyadenylation-dependent snRNA catabolic process"/>
    <property type="evidence" value="ECO:0007669"/>
    <property type="project" value="TreeGrafter"/>
</dbReference>
<dbReference type="Gene3D" id="4.10.60.10">
    <property type="entry name" value="Zinc finger, CCHC-type"/>
    <property type="match status" value="1"/>
</dbReference>
<dbReference type="InterPro" id="IPR051644">
    <property type="entry name" value="TRAMP_AT-DNA-binding"/>
</dbReference>
<dbReference type="PROSITE" id="PS50158">
    <property type="entry name" value="ZF_CCHC"/>
    <property type="match status" value="1"/>
</dbReference>
<evidence type="ECO:0000256" key="3">
    <source>
        <dbReference type="ARBA" id="ARBA00022737"/>
    </source>
</evidence>
<feature type="compositionally biased region" description="Basic residues" evidence="10">
    <location>
        <begin position="834"/>
        <end position="846"/>
    </location>
</feature>
<dbReference type="Proteomes" id="UP001497623">
    <property type="component" value="Unassembled WGS sequence"/>
</dbReference>
<comment type="subcellular location">
    <subcellularLocation>
        <location evidence="1">Nucleus</location>
    </subcellularLocation>
</comment>
<dbReference type="GO" id="GO:0071036">
    <property type="term" value="P:nuclear polyadenylation-dependent snoRNA catabolic process"/>
    <property type="evidence" value="ECO:0007669"/>
    <property type="project" value="TreeGrafter"/>
</dbReference>
<evidence type="ECO:0000256" key="1">
    <source>
        <dbReference type="ARBA" id="ARBA00004123"/>
    </source>
</evidence>
<feature type="region of interest" description="Disordered" evidence="10">
    <location>
        <begin position="169"/>
        <end position="245"/>
    </location>
</feature>
<dbReference type="GO" id="GO:0071038">
    <property type="term" value="P:TRAMP-dependent tRNA surveillance pathway"/>
    <property type="evidence" value="ECO:0007669"/>
    <property type="project" value="TreeGrafter"/>
</dbReference>
<keyword evidence="6" id="KW-0539">Nucleus</keyword>
<feature type="compositionally biased region" description="Acidic residues" evidence="10">
    <location>
        <begin position="351"/>
        <end position="382"/>
    </location>
</feature>
<evidence type="ECO:0000259" key="11">
    <source>
        <dbReference type="PROSITE" id="PS50158"/>
    </source>
</evidence>
<dbReference type="PANTHER" id="PTHR46543">
    <property type="entry name" value="ZINC FINGER CCHC DOMAIN-CONTAINING PROTEIN 7"/>
    <property type="match status" value="1"/>
</dbReference>
<feature type="region of interest" description="Disordered" evidence="10">
    <location>
        <begin position="262"/>
        <end position="329"/>
    </location>
</feature>
<feature type="compositionally biased region" description="Basic and acidic residues" evidence="10">
    <location>
        <begin position="289"/>
        <end position="311"/>
    </location>
</feature>
<feature type="compositionally biased region" description="Polar residues" evidence="10">
    <location>
        <begin position="668"/>
        <end position="692"/>
    </location>
</feature>
<keyword evidence="2" id="KW-0479">Metal-binding</keyword>
<feature type="region of interest" description="Disordered" evidence="10">
    <location>
        <begin position="346"/>
        <end position="384"/>
    </location>
</feature>
<feature type="compositionally biased region" description="Basic and acidic residues" evidence="10">
    <location>
        <begin position="215"/>
        <end position="245"/>
    </location>
</feature>
<dbReference type="SMART" id="SM00343">
    <property type="entry name" value="ZnF_C2HC"/>
    <property type="match status" value="2"/>
</dbReference>
<dbReference type="SUPFAM" id="SSF57756">
    <property type="entry name" value="Retrovirus zinc finger-like domains"/>
    <property type="match status" value="1"/>
</dbReference>
<evidence type="ECO:0000256" key="6">
    <source>
        <dbReference type="ARBA" id="ARBA00023242"/>
    </source>
</evidence>
<dbReference type="GO" id="GO:0071039">
    <property type="term" value="P:nuclear polyadenylation-dependent CUT catabolic process"/>
    <property type="evidence" value="ECO:0007669"/>
    <property type="project" value="TreeGrafter"/>
</dbReference>
<feature type="domain" description="CCHC-type" evidence="11">
    <location>
        <begin position="560"/>
        <end position="575"/>
    </location>
</feature>
<keyword evidence="13" id="KW-1185">Reference proteome</keyword>
<evidence type="ECO:0000256" key="9">
    <source>
        <dbReference type="PROSITE-ProRule" id="PRU00047"/>
    </source>
</evidence>
<feature type="region of interest" description="Disordered" evidence="10">
    <location>
        <begin position="1"/>
        <end position="123"/>
    </location>
</feature>
<dbReference type="InterPro" id="IPR036875">
    <property type="entry name" value="Znf_CCHC_sf"/>
</dbReference>
<dbReference type="InterPro" id="IPR001878">
    <property type="entry name" value="Znf_CCHC"/>
</dbReference>
<reference evidence="12 13" key="1">
    <citation type="submission" date="2024-05" db="EMBL/GenBank/DDBJ databases">
        <authorList>
            <person name="Wallberg A."/>
        </authorList>
    </citation>
    <scope>NUCLEOTIDE SEQUENCE [LARGE SCALE GENOMIC DNA]</scope>
</reference>
<evidence type="ECO:0000256" key="8">
    <source>
        <dbReference type="ARBA" id="ARBA00043023"/>
    </source>
</evidence>
<gene>
    <name evidence="12" type="ORF">MNOR_LOCUS39000</name>
</gene>
<dbReference type="EMBL" id="CAXKWB010095466">
    <property type="protein sequence ID" value="CAL4219673.1"/>
    <property type="molecule type" value="Genomic_DNA"/>
</dbReference>
<dbReference type="GO" id="GO:0071035">
    <property type="term" value="P:nuclear polyadenylation-dependent rRNA catabolic process"/>
    <property type="evidence" value="ECO:0007669"/>
    <property type="project" value="TreeGrafter"/>
</dbReference>
<feature type="region of interest" description="Disordered" evidence="10">
    <location>
        <begin position="807"/>
        <end position="846"/>
    </location>
</feature>
<keyword evidence="3" id="KW-0677">Repeat</keyword>
<dbReference type="PANTHER" id="PTHR46543:SF1">
    <property type="entry name" value="ZINC FINGER CCHC DOMAIN-CONTAINING PROTEIN 7"/>
    <property type="match status" value="1"/>
</dbReference>